<dbReference type="InterPro" id="IPR057235">
    <property type="entry name" value="DUF7913"/>
</dbReference>
<keyword evidence="5" id="KW-1185">Reference proteome</keyword>
<evidence type="ECO:0000313" key="4">
    <source>
        <dbReference type="EMBL" id="KAL1546361.1"/>
    </source>
</evidence>
<dbReference type="PANTHER" id="PTHR33913:SF1">
    <property type="entry name" value="DRBM DOMAIN-CONTAINING PROTEIN"/>
    <property type="match status" value="1"/>
</dbReference>
<dbReference type="SUPFAM" id="SSF54768">
    <property type="entry name" value="dsRNA-binding domain-like"/>
    <property type="match status" value="1"/>
</dbReference>
<dbReference type="EMBL" id="JBEAFC010000008">
    <property type="protein sequence ID" value="KAL1546361.1"/>
    <property type="molecule type" value="Genomic_DNA"/>
</dbReference>
<feature type="domain" description="DUF7915" evidence="3">
    <location>
        <begin position="183"/>
        <end position="325"/>
    </location>
</feature>
<dbReference type="CDD" id="cd00048">
    <property type="entry name" value="DSRM_SF"/>
    <property type="match status" value="1"/>
</dbReference>
<dbReference type="Gene3D" id="3.30.160.20">
    <property type="match status" value="1"/>
</dbReference>
<sequence>MEAMVQPFVGGIAVASVSESAAEKGGLRWAVSPTEDMVQALLETLVDPLLPLRVSNVPPSEDVQIAVAKQMHAVVLLYNYHHRKQKQDLVFLEFVDFCKLAIAIRPPLIVFMKMMKESKPQVLYGTEDRLSITERAIKGACDIALGLDASRDFPNMEGWPISNLTVLLIDSKENCMLQSGAVTEGALSLIQKELNVCIIPPELSTGNKIGNKRKRDNLLTYNTEFLQLGYDVVKDVTGISSSELEVLETHVTYSLSKEKSAAWFYIMQCPGSFDEHKQVPLKFLVERLQGPLAEKSANGSWKTTPLIKLYHMLPYMRIIWCWLSRLEMEVNSSDKKGRQNCYGNNKFIESSPGRVASPDDIFQDTEKYVNLTSKFVKRFKILDSAESNQNGVLENLADGSEQPDKGLSSSPSRGLYEMPVKGYNAMEEFEKGCDIADPTTEVASINILEKADAVSDDPVTDHSTQLYGKTAVDDSLREKFKEKHVGDSDKKDERRICPENLDEERVKCCKVIFASPPRLLKTTDGNDLSDTCTDSEDNKMRNSKLKVYCHKRKKKTVQLQEAVPDLKEDMSGSLQSNLTKKRDEKVCGVEGYLTKTCNQTGSTSSGDKRAQLEAKTKPNVEVQGTLDSFRSNQPQRRYEKVSGDEGYLTTMDNQTGAASTENQRAQLQAEMKHTREVHTTLESLRSDHIQSRDELVSGKMGDLTQECNHTSIAAKENQLVLFQDNCTHDLGAHTTSGDLQLVLFQDNCTRDLGAHITSGDQRAQIETKTRHNVEVQGSLDSFRSNQRQRRYEKVSGDEGYLTTKDNQIGAASTENQRAQLQAEMKHNREVQTTLESLRSDHTQSRDEIVSGKMGDLTRECNHTSIAAKENQLVLFQDNCAHDSGAHTTSASDEVQNALALIYKKRQELYSQLCNTVDELALCEDNYARICDGGDVDLARQCIDSVISGKFSLMENRTQVHRNGNRPDEKRISQHGNPTRLSEVYLPGNSSCQDLEYTCQKNNWRLPRYLIQSSDGGFLSTVVVNGKDFEFHAKGVVEPNPRKARETAAANMIAEMHNADL</sequence>
<evidence type="ECO:0000259" key="3">
    <source>
        <dbReference type="Pfam" id="PF25502"/>
    </source>
</evidence>
<comment type="caution">
    <text evidence="4">The sequence shown here is derived from an EMBL/GenBank/DDBJ whole genome shotgun (WGS) entry which is preliminary data.</text>
</comment>
<dbReference type="Pfam" id="PF25500">
    <property type="entry name" value="DUF7913"/>
    <property type="match status" value="1"/>
</dbReference>
<reference evidence="4 5" key="1">
    <citation type="submission" date="2024-06" db="EMBL/GenBank/DDBJ databases">
        <title>A chromosome level genome sequence of Diviner's sage (Salvia divinorum).</title>
        <authorList>
            <person name="Ford S.A."/>
            <person name="Ro D.-K."/>
            <person name="Ness R.W."/>
            <person name="Phillips M.A."/>
        </authorList>
    </citation>
    <scope>NUCLEOTIDE SEQUENCE [LARGE SCALE GENOMIC DNA]</scope>
    <source>
        <strain evidence="4">SAF-2024a</strain>
        <tissue evidence="4">Leaf</tissue>
    </source>
</reference>
<evidence type="ECO:0000259" key="2">
    <source>
        <dbReference type="Pfam" id="PF25500"/>
    </source>
</evidence>
<dbReference type="PANTHER" id="PTHR33913">
    <property type="entry name" value="ALEURONE LAYER MORPHOGENESIS PROTEIN"/>
    <property type="match status" value="1"/>
</dbReference>
<name>A0ABD1GQF1_SALDI</name>
<proteinExistence type="predicted"/>
<evidence type="ECO:0008006" key="6">
    <source>
        <dbReference type="Google" id="ProtNLM"/>
    </source>
</evidence>
<dbReference type="InterPro" id="IPR057237">
    <property type="entry name" value="DUF7915"/>
</dbReference>
<accession>A0ABD1GQF1</accession>
<dbReference type="Proteomes" id="UP001567538">
    <property type="component" value="Unassembled WGS sequence"/>
</dbReference>
<gene>
    <name evidence="4" type="ORF">AAHA92_22965</name>
</gene>
<dbReference type="Pfam" id="PF25502">
    <property type="entry name" value="DUF7915"/>
    <property type="match status" value="1"/>
</dbReference>
<evidence type="ECO:0000313" key="5">
    <source>
        <dbReference type="Proteomes" id="UP001567538"/>
    </source>
</evidence>
<organism evidence="4 5">
    <name type="scientific">Salvia divinorum</name>
    <name type="common">Maria pastora</name>
    <name type="synonym">Diviner's sage</name>
    <dbReference type="NCBI Taxonomy" id="28513"/>
    <lineage>
        <taxon>Eukaryota</taxon>
        <taxon>Viridiplantae</taxon>
        <taxon>Streptophyta</taxon>
        <taxon>Embryophyta</taxon>
        <taxon>Tracheophyta</taxon>
        <taxon>Spermatophyta</taxon>
        <taxon>Magnoliopsida</taxon>
        <taxon>eudicotyledons</taxon>
        <taxon>Gunneridae</taxon>
        <taxon>Pentapetalae</taxon>
        <taxon>asterids</taxon>
        <taxon>lamiids</taxon>
        <taxon>Lamiales</taxon>
        <taxon>Lamiaceae</taxon>
        <taxon>Nepetoideae</taxon>
        <taxon>Mentheae</taxon>
        <taxon>Salviinae</taxon>
        <taxon>Salvia</taxon>
        <taxon>Salvia subgen. Calosphace</taxon>
    </lineage>
</organism>
<evidence type="ECO:0000256" key="1">
    <source>
        <dbReference type="SAM" id="MobiDB-lite"/>
    </source>
</evidence>
<feature type="domain" description="DUF7913" evidence="2">
    <location>
        <begin position="31"/>
        <end position="148"/>
    </location>
</feature>
<protein>
    <recommendedName>
        <fullName evidence="6">DRBM domain-containing protein</fullName>
    </recommendedName>
</protein>
<dbReference type="AlphaFoldDB" id="A0ABD1GQF1"/>
<feature type="region of interest" description="Disordered" evidence="1">
    <location>
        <begin position="393"/>
        <end position="413"/>
    </location>
</feature>